<comment type="caution">
    <text evidence="3">The sequence shown here is derived from an EMBL/GenBank/DDBJ whole genome shotgun (WGS) entry which is preliminary data.</text>
</comment>
<sequence>ELLAHAGSFGPPLSEQQALDALAGLDDDGDGGVSSDELFGALEAGKFSKGSKPASKPRPKQEKDKTMKTAEDRKKKATATSTTSTTAGVTTGPAAASGVAVSTGRWFRVQLEQWAGSLQAACDDMDLEEDRQPRFSEGMSSLKPPVSARDAGAVFSRLDLDGDGRLAPGKSATRAAPTSKRRWRR</sequence>
<feature type="region of interest" description="Disordered" evidence="1">
    <location>
        <begin position="160"/>
        <end position="185"/>
    </location>
</feature>
<organism evidence="3 4">
    <name type="scientific">Prorocentrum cordatum</name>
    <dbReference type="NCBI Taxonomy" id="2364126"/>
    <lineage>
        <taxon>Eukaryota</taxon>
        <taxon>Sar</taxon>
        <taxon>Alveolata</taxon>
        <taxon>Dinophyceae</taxon>
        <taxon>Prorocentrales</taxon>
        <taxon>Prorocentraceae</taxon>
        <taxon>Prorocentrum</taxon>
    </lineage>
</organism>
<gene>
    <name evidence="3" type="ORF">PCOR1329_LOCUS43119</name>
</gene>
<evidence type="ECO:0000313" key="3">
    <source>
        <dbReference type="EMBL" id="CAK0850821.1"/>
    </source>
</evidence>
<dbReference type="Proteomes" id="UP001189429">
    <property type="component" value="Unassembled WGS sequence"/>
</dbReference>
<reference evidence="3" key="1">
    <citation type="submission" date="2023-10" db="EMBL/GenBank/DDBJ databases">
        <authorList>
            <person name="Chen Y."/>
            <person name="Shah S."/>
            <person name="Dougan E. K."/>
            <person name="Thang M."/>
            <person name="Chan C."/>
        </authorList>
    </citation>
    <scope>NUCLEOTIDE SEQUENCE [LARGE SCALE GENOMIC DNA]</scope>
</reference>
<evidence type="ECO:0000313" key="4">
    <source>
        <dbReference type="Proteomes" id="UP001189429"/>
    </source>
</evidence>
<feature type="domain" description="EF-hand" evidence="2">
    <location>
        <begin position="13"/>
        <end position="48"/>
    </location>
</feature>
<evidence type="ECO:0000256" key="1">
    <source>
        <dbReference type="SAM" id="MobiDB-lite"/>
    </source>
</evidence>
<feature type="region of interest" description="Disordered" evidence="1">
    <location>
        <begin position="1"/>
        <end position="97"/>
    </location>
</feature>
<name>A0ABN9TWY1_9DINO</name>
<dbReference type="InterPro" id="IPR002048">
    <property type="entry name" value="EF_hand_dom"/>
</dbReference>
<protein>
    <recommendedName>
        <fullName evidence="2">EF-hand domain-containing protein</fullName>
    </recommendedName>
</protein>
<proteinExistence type="predicted"/>
<accession>A0ABN9TWY1</accession>
<keyword evidence="4" id="KW-1185">Reference proteome</keyword>
<feature type="non-terminal residue" evidence="3">
    <location>
        <position position="1"/>
    </location>
</feature>
<feature type="compositionally biased region" description="Low complexity" evidence="1">
    <location>
        <begin position="78"/>
        <end position="97"/>
    </location>
</feature>
<feature type="region of interest" description="Disordered" evidence="1">
    <location>
        <begin position="128"/>
        <end position="148"/>
    </location>
</feature>
<dbReference type="EMBL" id="CAUYUJ010015180">
    <property type="protein sequence ID" value="CAK0850821.1"/>
    <property type="molecule type" value="Genomic_DNA"/>
</dbReference>
<evidence type="ECO:0000259" key="2">
    <source>
        <dbReference type="PROSITE" id="PS50222"/>
    </source>
</evidence>
<dbReference type="Gene3D" id="1.10.238.10">
    <property type="entry name" value="EF-hand"/>
    <property type="match status" value="1"/>
</dbReference>
<feature type="compositionally biased region" description="Basic and acidic residues" evidence="1">
    <location>
        <begin position="59"/>
        <end position="74"/>
    </location>
</feature>
<dbReference type="PROSITE" id="PS50222">
    <property type="entry name" value="EF_HAND_2"/>
    <property type="match status" value="1"/>
</dbReference>